<dbReference type="InterPro" id="IPR002347">
    <property type="entry name" value="SDR_fam"/>
</dbReference>
<protein>
    <recommendedName>
        <fullName evidence="6">15-hydroxyprostaglandin dehydrogenase [NAD(+)]</fullName>
    </recommendedName>
</protein>
<feature type="non-terminal residue" evidence="4">
    <location>
        <position position="1"/>
    </location>
</feature>
<dbReference type="Pfam" id="PF00106">
    <property type="entry name" value="adh_short"/>
    <property type="match status" value="1"/>
</dbReference>
<organism evidence="4 5">
    <name type="scientific">Periplaneta americana</name>
    <name type="common">American cockroach</name>
    <name type="synonym">Blatta americana</name>
    <dbReference type="NCBI Taxonomy" id="6978"/>
    <lineage>
        <taxon>Eukaryota</taxon>
        <taxon>Metazoa</taxon>
        <taxon>Ecdysozoa</taxon>
        <taxon>Arthropoda</taxon>
        <taxon>Hexapoda</taxon>
        <taxon>Insecta</taxon>
        <taxon>Pterygota</taxon>
        <taxon>Neoptera</taxon>
        <taxon>Polyneoptera</taxon>
        <taxon>Dictyoptera</taxon>
        <taxon>Blattodea</taxon>
        <taxon>Blattoidea</taxon>
        <taxon>Blattidae</taxon>
        <taxon>Blattinae</taxon>
        <taxon>Periplaneta</taxon>
    </lineage>
</organism>
<evidence type="ECO:0000313" key="4">
    <source>
        <dbReference type="EMBL" id="KAJ4428033.1"/>
    </source>
</evidence>
<name>A0ABQ8S1Z8_PERAM</name>
<sequence>VMDPRGKAALATGAAHGLGLAISLELLRQGVKGFLKDIVYSQKPRNIDDLRVKITQAFHQQITLLMLQRTWAELHHRYELCRGVAVCDINVTEGEKAVRQMQKEFGEEKAIFIKTDVTNEEEFREAFKKATEKFGTLEIVINNAGIVDDQHWKQEVAVNLNGVIQGILLSLEYMGKDKGGNGGVVVNTSSLAGLIESPVMPVYCATKYGINGLTRSFGTEYIWNLTGVRVAAICPGYTVTEDDHTSSSPITIREEWMPRLLESVKELGEPQKAENVSKSVLHIIREGPNGSLWVCINNEPAYQIKIPSYEAMRV</sequence>
<evidence type="ECO:0008006" key="6">
    <source>
        <dbReference type="Google" id="ProtNLM"/>
    </source>
</evidence>
<reference evidence="4 5" key="1">
    <citation type="journal article" date="2022" name="Allergy">
        <title>Genome assembly and annotation of Periplaneta americana reveal a comprehensive cockroach allergen profile.</title>
        <authorList>
            <person name="Wang L."/>
            <person name="Xiong Q."/>
            <person name="Saelim N."/>
            <person name="Wang L."/>
            <person name="Nong W."/>
            <person name="Wan A.T."/>
            <person name="Shi M."/>
            <person name="Liu X."/>
            <person name="Cao Q."/>
            <person name="Hui J.H.L."/>
            <person name="Sookrung N."/>
            <person name="Leung T.F."/>
            <person name="Tungtrongchitr A."/>
            <person name="Tsui S.K.W."/>
        </authorList>
    </citation>
    <scope>NUCLEOTIDE SEQUENCE [LARGE SCALE GENOMIC DNA]</scope>
    <source>
        <strain evidence="4">PWHHKU_190912</strain>
    </source>
</reference>
<dbReference type="EMBL" id="JAJSOF020000037">
    <property type="protein sequence ID" value="KAJ4428033.1"/>
    <property type="molecule type" value="Genomic_DNA"/>
</dbReference>
<dbReference type="InterPro" id="IPR036291">
    <property type="entry name" value="NAD(P)-bd_dom_sf"/>
</dbReference>
<dbReference type="InterPro" id="IPR020904">
    <property type="entry name" value="Sc_DH/Rdtase_CS"/>
</dbReference>
<gene>
    <name evidence="4" type="ORF">ANN_24047</name>
</gene>
<proteinExistence type="inferred from homology"/>
<dbReference type="SUPFAM" id="SSF51735">
    <property type="entry name" value="NAD(P)-binding Rossmann-fold domains"/>
    <property type="match status" value="1"/>
</dbReference>
<evidence type="ECO:0000313" key="5">
    <source>
        <dbReference type="Proteomes" id="UP001148838"/>
    </source>
</evidence>
<evidence type="ECO:0000256" key="1">
    <source>
        <dbReference type="ARBA" id="ARBA00006484"/>
    </source>
</evidence>
<dbReference type="PANTHER" id="PTHR44229">
    <property type="entry name" value="15-HYDROXYPROSTAGLANDIN DEHYDROGENASE [NAD(+)]"/>
    <property type="match status" value="1"/>
</dbReference>
<dbReference type="PRINTS" id="PR01167">
    <property type="entry name" value="INSADHFAMILY"/>
</dbReference>
<accession>A0ABQ8S1Z8</accession>
<dbReference type="Gene3D" id="3.40.50.720">
    <property type="entry name" value="NAD(P)-binding Rossmann-like Domain"/>
    <property type="match status" value="1"/>
</dbReference>
<dbReference type="PROSITE" id="PS00061">
    <property type="entry name" value="ADH_SHORT"/>
    <property type="match status" value="1"/>
</dbReference>
<evidence type="ECO:0000256" key="3">
    <source>
        <dbReference type="RuleBase" id="RU000363"/>
    </source>
</evidence>
<keyword evidence="5" id="KW-1185">Reference proteome</keyword>
<keyword evidence="2" id="KW-0560">Oxidoreductase</keyword>
<dbReference type="Proteomes" id="UP001148838">
    <property type="component" value="Unassembled WGS sequence"/>
</dbReference>
<dbReference type="PANTHER" id="PTHR44229:SF8">
    <property type="entry name" value="ALCOHOL DEHYDROGENASE-RELATED"/>
    <property type="match status" value="1"/>
</dbReference>
<dbReference type="PRINTS" id="PR00080">
    <property type="entry name" value="SDRFAMILY"/>
</dbReference>
<comment type="caution">
    <text evidence="4">The sequence shown here is derived from an EMBL/GenBank/DDBJ whole genome shotgun (WGS) entry which is preliminary data.</text>
</comment>
<evidence type="ECO:0000256" key="2">
    <source>
        <dbReference type="ARBA" id="ARBA00023002"/>
    </source>
</evidence>
<comment type="similarity">
    <text evidence="1 3">Belongs to the short-chain dehydrogenases/reductases (SDR) family.</text>
</comment>